<evidence type="ECO:0000256" key="2">
    <source>
        <dbReference type="ARBA" id="ARBA00034301"/>
    </source>
</evidence>
<accession>A0ABW4DB34</accession>
<dbReference type="Pfam" id="PF12706">
    <property type="entry name" value="Lactamase_B_2"/>
    <property type="match status" value="1"/>
</dbReference>
<dbReference type="Gene3D" id="3.60.15.10">
    <property type="entry name" value="Ribonuclease Z/Hydroxyacylglutathione hydrolase-like"/>
    <property type="match status" value="1"/>
</dbReference>
<dbReference type="PANTHER" id="PTHR15032">
    <property type="entry name" value="N-ACYL-PHOSPHATIDYLETHANOLAMINE-HYDROLYZING PHOSPHOLIPASE D"/>
    <property type="match status" value="1"/>
</dbReference>
<name>A0ABW4DB34_9BACL</name>
<dbReference type="InterPro" id="IPR001279">
    <property type="entry name" value="Metallo-B-lactamas"/>
</dbReference>
<keyword evidence="6" id="KW-1185">Reference proteome</keyword>
<sequence length="337" mass="38801">MSKVRFNNMDHVNTDKTLKDFRQWRQERRSKTKDYTFVVPNHPPELEFLHRNRDITTATWVGHSTFFIQYLGLNIITDPVWAGRMAFDKRLAPPGIRIQDVPPLDIILLSHSHYDHLHIQSLRKLYRADTLVLVPSGLKSKMVRKGFRNCLELQWWEHFTIGGVRITFVPAQHWTRRTPFDTNTSHWGGYVLQSEQQVTGSATSSAAHVDSHTDSGPADAPTLYFVGDTGYFRGFKEIGERFAIDLTFMPIGAYEPEWFMTSQHVTPEEALRGFVDCGADQMIPMHYGAFKLADDTPKEALDRLEAERERLGIAKERIHVLGHGETLRMKRRSPVTI</sequence>
<comment type="caution">
    <text evidence="5">The sequence shown here is derived from an EMBL/GenBank/DDBJ whole genome shotgun (WGS) entry which is preliminary data.</text>
</comment>
<reference evidence="6" key="1">
    <citation type="journal article" date="2019" name="Int. J. Syst. Evol. Microbiol.">
        <title>The Global Catalogue of Microorganisms (GCM) 10K type strain sequencing project: providing services to taxonomists for standard genome sequencing and annotation.</title>
        <authorList>
            <consortium name="The Broad Institute Genomics Platform"/>
            <consortium name="The Broad Institute Genome Sequencing Center for Infectious Disease"/>
            <person name="Wu L."/>
            <person name="Ma J."/>
        </authorList>
    </citation>
    <scope>NUCLEOTIDE SEQUENCE [LARGE SCALE GENOMIC DNA]</scope>
    <source>
        <strain evidence="6">CCM 9147</strain>
    </source>
</reference>
<proteinExistence type="predicted"/>
<evidence type="ECO:0000256" key="3">
    <source>
        <dbReference type="ARBA" id="ARBA00048505"/>
    </source>
</evidence>
<evidence type="ECO:0000256" key="1">
    <source>
        <dbReference type="ARBA" id="ARBA00034221"/>
    </source>
</evidence>
<dbReference type="EMBL" id="JBHTNZ010000007">
    <property type="protein sequence ID" value="MFD1461292.1"/>
    <property type="molecule type" value="Genomic_DNA"/>
</dbReference>
<evidence type="ECO:0000313" key="5">
    <source>
        <dbReference type="EMBL" id="MFD1461292.1"/>
    </source>
</evidence>
<feature type="domain" description="Metallo-beta-lactamase" evidence="4">
    <location>
        <begin position="74"/>
        <end position="287"/>
    </location>
</feature>
<evidence type="ECO:0000259" key="4">
    <source>
        <dbReference type="Pfam" id="PF12706"/>
    </source>
</evidence>
<dbReference type="SUPFAM" id="SSF56281">
    <property type="entry name" value="Metallo-hydrolase/oxidoreductase"/>
    <property type="match status" value="1"/>
</dbReference>
<dbReference type="InterPro" id="IPR036866">
    <property type="entry name" value="RibonucZ/Hydroxyglut_hydro"/>
</dbReference>
<dbReference type="Proteomes" id="UP001597340">
    <property type="component" value="Unassembled WGS sequence"/>
</dbReference>
<organism evidence="5 6">
    <name type="scientific">Paenibacillus farraposensis</name>
    <dbReference type="NCBI Taxonomy" id="2807095"/>
    <lineage>
        <taxon>Bacteria</taxon>
        <taxon>Bacillati</taxon>
        <taxon>Bacillota</taxon>
        <taxon>Bacilli</taxon>
        <taxon>Bacillales</taxon>
        <taxon>Paenibacillaceae</taxon>
        <taxon>Paenibacillus</taxon>
    </lineage>
</organism>
<dbReference type="PIRSF" id="PIRSF038896">
    <property type="entry name" value="NAPE-PLD"/>
    <property type="match status" value="1"/>
</dbReference>
<dbReference type="RefSeq" id="WP_229524927.1">
    <property type="nucleotide sequence ID" value="NZ_JAFFQR010000079.1"/>
</dbReference>
<gene>
    <name evidence="5" type="ORF">ACFQ5D_07540</name>
</gene>
<evidence type="ECO:0000313" key="6">
    <source>
        <dbReference type="Proteomes" id="UP001597340"/>
    </source>
</evidence>
<comment type="function">
    <text evidence="2">Counteracts the endogenous Pycsar antiviral defense system. Phosphodiesterase that enables metal-dependent hydrolysis of host cyclic nucleotide Pycsar defense signals such as cCMP and cUMP.</text>
</comment>
<comment type="catalytic activity">
    <reaction evidence="3">
        <text>3',5'-cyclic UMP + H2O = UMP + H(+)</text>
        <dbReference type="Rhea" id="RHEA:70575"/>
        <dbReference type="ChEBI" id="CHEBI:15377"/>
        <dbReference type="ChEBI" id="CHEBI:15378"/>
        <dbReference type="ChEBI" id="CHEBI:57865"/>
        <dbReference type="ChEBI" id="CHEBI:184387"/>
    </reaction>
    <physiologicalReaction direction="left-to-right" evidence="3">
        <dbReference type="Rhea" id="RHEA:70576"/>
    </physiologicalReaction>
</comment>
<dbReference type="PANTHER" id="PTHR15032:SF36">
    <property type="entry name" value="METALLO-BETA-LACTAMASE DOMAIN-CONTAINING PROTEIN"/>
    <property type="match status" value="1"/>
</dbReference>
<protein>
    <submittedName>
        <fullName evidence="5">MBL fold metallo-hydrolase</fullName>
    </submittedName>
</protein>
<comment type="catalytic activity">
    <reaction evidence="1">
        <text>3',5'-cyclic CMP + H2O = CMP + H(+)</text>
        <dbReference type="Rhea" id="RHEA:72675"/>
        <dbReference type="ChEBI" id="CHEBI:15377"/>
        <dbReference type="ChEBI" id="CHEBI:15378"/>
        <dbReference type="ChEBI" id="CHEBI:58003"/>
        <dbReference type="ChEBI" id="CHEBI:60377"/>
    </reaction>
    <physiologicalReaction direction="left-to-right" evidence="1">
        <dbReference type="Rhea" id="RHEA:72676"/>
    </physiologicalReaction>
</comment>
<dbReference type="InterPro" id="IPR024884">
    <property type="entry name" value="NAPE-PLD"/>
</dbReference>